<reference evidence="2" key="1">
    <citation type="submission" date="2017-05" db="EMBL/GenBank/DDBJ databases">
        <authorList>
            <person name="Rodrigo-Torres L."/>
            <person name="Arahal R. D."/>
            <person name="Lucena T."/>
        </authorList>
    </citation>
    <scope>NUCLEOTIDE SEQUENCE [LARGE SCALE GENOMIC DNA]</scope>
    <source>
        <strain evidence="2">CECT 8621</strain>
    </source>
</reference>
<dbReference type="Proteomes" id="UP000202922">
    <property type="component" value="Unassembled WGS sequence"/>
</dbReference>
<organism evidence="1 2">
    <name type="scientific">Actibacterium lipolyticum</name>
    <dbReference type="NCBI Taxonomy" id="1524263"/>
    <lineage>
        <taxon>Bacteria</taxon>
        <taxon>Pseudomonadati</taxon>
        <taxon>Pseudomonadota</taxon>
        <taxon>Alphaproteobacteria</taxon>
        <taxon>Rhodobacterales</taxon>
        <taxon>Roseobacteraceae</taxon>
        <taxon>Actibacterium</taxon>
    </lineage>
</organism>
<proteinExistence type="predicted"/>
<evidence type="ECO:0000313" key="1">
    <source>
        <dbReference type="EMBL" id="SMX32271.1"/>
    </source>
</evidence>
<name>A0A238JNP8_9RHOB</name>
<dbReference type="InterPro" id="IPR046203">
    <property type="entry name" value="DUF6236"/>
</dbReference>
<evidence type="ECO:0000313" key="2">
    <source>
        <dbReference type="Proteomes" id="UP000202922"/>
    </source>
</evidence>
<accession>A0A238JNP8</accession>
<dbReference type="AlphaFoldDB" id="A0A238JNP8"/>
<dbReference type="EMBL" id="FXYE01000001">
    <property type="protein sequence ID" value="SMX32271.1"/>
    <property type="molecule type" value="Genomic_DNA"/>
</dbReference>
<protein>
    <submittedName>
        <fullName evidence="1">Uncharacterized protein</fullName>
    </submittedName>
</protein>
<sequence>MGEAKRRKQTDPLYGKMPKAGRGLVISNPVSVAGDSLTTKGMMDPTELRRAVLFWDRIAYPKNNLAEGGESHPDIKFLVKEKMLTLSPGKVTKNANTLGHLIAEGHIKTFLKRESGEPGLWCMSEGPYSMLLKDQHFSVGKGVLMELYRAIPIPTEDAKLDDVLEFKRKRSDEVRLLSYEIDQMFHKIAAADNKAAALELHKNEIEKRCANVMKVAKEAKLPFKLSDWKINFSVKSESGNMIDDGSLGAQLGSQNALPELEALVGGTSTLKISAGTGFYIRGRKTQLAPYRVVTRLHNEVI</sequence>
<gene>
    <name evidence="1" type="ORF">COL8621_00767</name>
</gene>
<dbReference type="RefSeq" id="WP_093965970.1">
    <property type="nucleotide sequence ID" value="NZ_FXYE01000001.1"/>
</dbReference>
<dbReference type="Pfam" id="PF19749">
    <property type="entry name" value="DUF6236"/>
    <property type="match status" value="1"/>
</dbReference>
<keyword evidence="2" id="KW-1185">Reference proteome</keyword>
<dbReference type="OrthoDB" id="7855414at2"/>